<name>A0ABX0JAT7_9BACL</name>
<evidence type="ECO:0000259" key="1">
    <source>
        <dbReference type="Pfam" id="PF01261"/>
    </source>
</evidence>
<keyword evidence="3" id="KW-1185">Reference proteome</keyword>
<accession>A0ABX0JAT7</accession>
<proteinExistence type="predicted"/>
<organism evidence="2 3">
    <name type="scientific">Paenibacillus agricola</name>
    <dbReference type="NCBI Taxonomy" id="2716264"/>
    <lineage>
        <taxon>Bacteria</taxon>
        <taxon>Bacillati</taxon>
        <taxon>Bacillota</taxon>
        <taxon>Bacilli</taxon>
        <taxon>Bacillales</taxon>
        <taxon>Paenibacillaceae</taxon>
        <taxon>Paenibacillus</taxon>
    </lineage>
</organism>
<dbReference type="PANTHER" id="PTHR12110:SF53">
    <property type="entry name" value="BLR5974 PROTEIN"/>
    <property type="match status" value="1"/>
</dbReference>
<dbReference type="EMBL" id="JAAOIW010000012">
    <property type="protein sequence ID" value="NHN33607.1"/>
    <property type="molecule type" value="Genomic_DNA"/>
</dbReference>
<evidence type="ECO:0000313" key="3">
    <source>
        <dbReference type="Proteomes" id="UP001165962"/>
    </source>
</evidence>
<sequence length="303" mass="33012">MVLVADAAIRATISSMKIGMQGGFYPVPKDILEEHTAEWLLHLSAELGCTVLQTRYLPKEPSMLDAIGKLAESLGIELETSVPGVFQLAGANVNAEMKAQFIETIETAKLLQIPVVRTGYGRLQIASSRFNRSMSVHDHINSLLPALKEAAAIAKDADILLAVENHCDFTGREMAQLLDSVDSAHVGAALDTANGFTVFCDPNDDIEALAPYAFTTHMKDMIVVGSTVGGTIPFTAYGCPFGDGHVNLHRAVQLLAQRSPRAKGLHLIIEPGWMRWNPELDVRTQQADFYKQSVAYLKGMQHV</sequence>
<dbReference type="PANTHER" id="PTHR12110">
    <property type="entry name" value="HYDROXYPYRUVATE ISOMERASE"/>
    <property type="match status" value="1"/>
</dbReference>
<dbReference type="Pfam" id="PF01261">
    <property type="entry name" value="AP_endonuc_2"/>
    <property type="match status" value="1"/>
</dbReference>
<dbReference type="Gene3D" id="3.20.20.150">
    <property type="entry name" value="Divalent-metal-dependent TIM barrel enzymes"/>
    <property type="match status" value="1"/>
</dbReference>
<dbReference type="InterPro" id="IPR013022">
    <property type="entry name" value="Xyl_isomerase-like_TIM-brl"/>
</dbReference>
<dbReference type="Proteomes" id="UP001165962">
    <property type="component" value="Unassembled WGS sequence"/>
</dbReference>
<feature type="domain" description="Xylose isomerase-like TIM barrel" evidence="1">
    <location>
        <begin position="43"/>
        <end position="283"/>
    </location>
</feature>
<gene>
    <name evidence="2" type="ORF">G9U52_27700</name>
</gene>
<comment type="caution">
    <text evidence="2">The sequence shown here is derived from an EMBL/GenBank/DDBJ whole genome shotgun (WGS) entry which is preliminary data.</text>
</comment>
<dbReference type="SUPFAM" id="SSF51658">
    <property type="entry name" value="Xylose isomerase-like"/>
    <property type="match status" value="1"/>
</dbReference>
<reference evidence="2" key="1">
    <citation type="submission" date="2020-03" db="EMBL/GenBank/DDBJ databases">
        <title>Draft sequencing of Paenibacilllus sp. S3N08.</title>
        <authorList>
            <person name="Kim D.-U."/>
        </authorList>
    </citation>
    <scope>NUCLEOTIDE SEQUENCE</scope>
    <source>
        <strain evidence="2">S3N08</strain>
    </source>
</reference>
<protein>
    <submittedName>
        <fullName evidence="2">TIM barrel protein</fullName>
    </submittedName>
</protein>
<dbReference type="InterPro" id="IPR050312">
    <property type="entry name" value="IolE/XylAMocC-like"/>
</dbReference>
<dbReference type="InterPro" id="IPR036237">
    <property type="entry name" value="Xyl_isomerase-like_sf"/>
</dbReference>
<evidence type="ECO:0000313" key="2">
    <source>
        <dbReference type="EMBL" id="NHN33607.1"/>
    </source>
</evidence>